<reference evidence="2 3" key="1">
    <citation type="journal article" date="2011" name="Nat. Genet.">
        <title>The genome of the mesopolyploid crop species Brassica rapa.</title>
        <authorList>
            <consortium name="Brassica rapa Genome Sequencing Project Consortium"/>
            <person name="Wang X."/>
            <person name="Wang H."/>
            <person name="Wang J."/>
            <person name="Sun R."/>
            <person name="Wu J."/>
            <person name="Liu S."/>
            <person name="Bai Y."/>
            <person name="Mun J.H."/>
            <person name="Bancroft I."/>
            <person name="Cheng F."/>
            <person name="Huang S."/>
            <person name="Li X."/>
            <person name="Hua W."/>
            <person name="Wang J."/>
            <person name="Wang X."/>
            <person name="Freeling M."/>
            <person name="Pires J.C."/>
            <person name="Paterson A.H."/>
            <person name="Chalhoub B."/>
            <person name="Wang B."/>
            <person name="Hayward A."/>
            <person name="Sharpe A.G."/>
            <person name="Park B.S."/>
            <person name="Weisshaar B."/>
            <person name="Liu B."/>
            <person name="Li B."/>
            <person name="Liu B."/>
            <person name="Tong C."/>
            <person name="Song C."/>
            <person name="Duran C."/>
            <person name="Peng C."/>
            <person name="Geng C."/>
            <person name="Koh C."/>
            <person name="Lin C."/>
            <person name="Edwards D."/>
            <person name="Mu D."/>
            <person name="Shen D."/>
            <person name="Soumpourou E."/>
            <person name="Li F."/>
            <person name="Fraser F."/>
            <person name="Conant G."/>
            <person name="Lassalle G."/>
            <person name="King G.J."/>
            <person name="Bonnema G."/>
            <person name="Tang H."/>
            <person name="Wang H."/>
            <person name="Belcram H."/>
            <person name="Zhou H."/>
            <person name="Hirakawa H."/>
            <person name="Abe H."/>
            <person name="Guo H."/>
            <person name="Wang H."/>
            <person name="Jin H."/>
            <person name="Parkin I.A."/>
            <person name="Batley J."/>
            <person name="Kim J.S."/>
            <person name="Just J."/>
            <person name="Li J."/>
            <person name="Xu J."/>
            <person name="Deng J."/>
            <person name="Kim J.A."/>
            <person name="Li J."/>
            <person name="Yu J."/>
            <person name="Meng J."/>
            <person name="Wang J."/>
            <person name="Min J."/>
            <person name="Poulain J."/>
            <person name="Wang J."/>
            <person name="Hatakeyama K."/>
            <person name="Wu K."/>
            <person name="Wang L."/>
            <person name="Fang L."/>
            <person name="Trick M."/>
            <person name="Links M.G."/>
            <person name="Zhao M."/>
            <person name="Jin M."/>
            <person name="Ramchiary N."/>
            <person name="Drou N."/>
            <person name="Berkman P.J."/>
            <person name="Cai Q."/>
            <person name="Huang Q."/>
            <person name="Li R."/>
            <person name="Tabata S."/>
            <person name="Cheng S."/>
            <person name="Zhang S."/>
            <person name="Zhang S."/>
            <person name="Huang S."/>
            <person name="Sato S."/>
            <person name="Sun S."/>
            <person name="Kwon S.J."/>
            <person name="Choi S.R."/>
            <person name="Lee T.H."/>
            <person name="Fan W."/>
            <person name="Zhao X."/>
            <person name="Tan X."/>
            <person name="Xu X."/>
            <person name="Wang Y."/>
            <person name="Qiu Y."/>
            <person name="Yin Y."/>
            <person name="Li Y."/>
            <person name="Du Y."/>
            <person name="Liao Y."/>
            <person name="Lim Y."/>
            <person name="Narusaka Y."/>
            <person name="Wang Y."/>
            <person name="Wang Z."/>
            <person name="Li Z."/>
            <person name="Wang Z."/>
            <person name="Xiong Z."/>
            <person name="Zhang Z."/>
        </authorList>
    </citation>
    <scope>NUCLEOTIDE SEQUENCE [LARGE SCALE GENOMIC DNA]</scope>
    <source>
        <strain evidence="2 3">cv. Chiifu-401-42</strain>
    </source>
</reference>
<dbReference type="Gramene" id="Bra019512.1">
    <property type="protein sequence ID" value="Bra019512.1-P"/>
    <property type="gene ID" value="Bra019512"/>
</dbReference>
<evidence type="ECO:0000313" key="3">
    <source>
        <dbReference type="Proteomes" id="UP000011750"/>
    </source>
</evidence>
<dbReference type="EnsemblPlants" id="Bra019512.1">
    <property type="protein sequence ID" value="Bra019512.1-P"/>
    <property type="gene ID" value="Bra019512"/>
</dbReference>
<accession>M4DSL9</accession>
<protein>
    <submittedName>
        <fullName evidence="2">Uncharacterized protein</fullName>
    </submittedName>
</protein>
<name>M4DSL9_BRACM</name>
<reference evidence="2" key="3">
    <citation type="submission" date="2023-03" db="UniProtKB">
        <authorList>
            <consortium name="EnsemblPlants"/>
        </authorList>
    </citation>
    <scope>IDENTIFICATION</scope>
    <source>
        <strain evidence="2">cv. Chiifu-401-42</strain>
    </source>
</reference>
<dbReference type="Proteomes" id="UP000011750">
    <property type="component" value="Chromosome A06"/>
</dbReference>
<keyword evidence="3" id="KW-1185">Reference proteome</keyword>
<organism evidence="2 3">
    <name type="scientific">Brassica campestris</name>
    <name type="common">Field mustard</name>
    <dbReference type="NCBI Taxonomy" id="3711"/>
    <lineage>
        <taxon>Eukaryota</taxon>
        <taxon>Viridiplantae</taxon>
        <taxon>Streptophyta</taxon>
        <taxon>Embryophyta</taxon>
        <taxon>Tracheophyta</taxon>
        <taxon>Spermatophyta</taxon>
        <taxon>Magnoliopsida</taxon>
        <taxon>eudicotyledons</taxon>
        <taxon>Gunneridae</taxon>
        <taxon>Pentapetalae</taxon>
        <taxon>rosids</taxon>
        <taxon>malvids</taxon>
        <taxon>Brassicales</taxon>
        <taxon>Brassicaceae</taxon>
        <taxon>Brassiceae</taxon>
        <taxon>Brassica</taxon>
    </lineage>
</organism>
<dbReference type="HOGENOM" id="CLU_1095607_0_0_1"/>
<reference evidence="2 3" key="2">
    <citation type="journal article" date="2018" name="Hortic Res">
        <title>Improved Brassica rapa reference genome by single-molecule sequencing and chromosome conformation capture technologies.</title>
        <authorList>
            <person name="Zhang L."/>
            <person name="Cai X."/>
            <person name="Wu J."/>
            <person name="Liu M."/>
            <person name="Grob S."/>
            <person name="Cheng F."/>
            <person name="Liang J."/>
            <person name="Cai C."/>
            <person name="Liu Z."/>
            <person name="Liu B."/>
            <person name="Wang F."/>
            <person name="Li S."/>
            <person name="Liu F."/>
            <person name="Li X."/>
            <person name="Cheng L."/>
            <person name="Yang W."/>
            <person name="Li M.H."/>
            <person name="Grossniklaus U."/>
            <person name="Zheng H."/>
            <person name="Wang X."/>
        </authorList>
    </citation>
    <scope>NUCLEOTIDE SEQUENCE [LARGE SCALE GENOMIC DNA]</scope>
    <source>
        <strain evidence="2 3">cv. Chiifu-401-42</strain>
    </source>
</reference>
<dbReference type="InParanoid" id="M4DSL9"/>
<sequence length="254" mass="29261">MDSRGINDLNTQDIGQHLDENQKLMLDDFRSGKSGEKSQLSVSKTHKSLTFEDNSSTIAMEDLKSAEDTLHKEADVPKEADIKEMAKKTPKRSLATVAGGKYNRPNDSELVLEVESTETSEEKASDHVQLGLTDVDLGMEEDHYKKTAAYRGKKSSVCRRNNTIPTTYRRNKSSEITPRKFIFPRKFSTEFQGNEFPRKLRGPPVCRKARSIPREDFLGIFRWNFRWSNPRKFRRNVSRNFHREFPRNGALGKF</sequence>
<dbReference type="AlphaFoldDB" id="M4DSL9"/>
<proteinExistence type="predicted"/>
<evidence type="ECO:0000313" key="2">
    <source>
        <dbReference type="EnsemblPlants" id="Bra019512.1-P"/>
    </source>
</evidence>
<feature type="region of interest" description="Disordered" evidence="1">
    <location>
        <begin position="83"/>
        <end position="102"/>
    </location>
</feature>
<evidence type="ECO:0000256" key="1">
    <source>
        <dbReference type="SAM" id="MobiDB-lite"/>
    </source>
</evidence>